<evidence type="ECO:0000313" key="2">
    <source>
        <dbReference type="Proteomes" id="UP001295684"/>
    </source>
</evidence>
<dbReference type="Proteomes" id="UP001295684">
    <property type="component" value="Unassembled WGS sequence"/>
</dbReference>
<gene>
    <name evidence="1" type="ORF">ECRASSUSDP1_LOCUS1584</name>
</gene>
<name>A0AAD1X4D8_EUPCR</name>
<protein>
    <submittedName>
        <fullName evidence="1">Uncharacterized protein</fullName>
    </submittedName>
</protein>
<organism evidence="1 2">
    <name type="scientific">Euplotes crassus</name>
    <dbReference type="NCBI Taxonomy" id="5936"/>
    <lineage>
        <taxon>Eukaryota</taxon>
        <taxon>Sar</taxon>
        <taxon>Alveolata</taxon>
        <taxon>Ciliophora</taxon>
        <taxon>Intramacronucleata</taxon>
        <taxon>Spirotrichea</taxon>
        <taxon>Hypotrichia</taxon>
        <taxon>Euplotida</taxon>
        <taxon>Euplotidae</taxon>
        <taxon>Moneuplotes</taxon>
    </lineage>
</organism>
<reference evidence="1" key="1">
    <citation type="submission" date="2023-07" db="EMBL/GenBank/DDBJ databases">
        <authorList>
            <consortium name="AG Swart"/>
            <person name="Singh M."/>
            <person name="Singh A."/>
            <person name="Seah K."/>
            <person name="Emmerich C."/>
        </authorList>
    </citation>
    <scope>NUCLEOTIDE SEQUENCE</scope>
    <source>
        <strain evidence="1">DP1</strain>
    </source>
</reference>
<proteinExistence type="predicted"/>
<sequence>MSKGNLQLKRLVLRKASCSSSVDSKRGFSFSQLPGKDQRNSDLWSPLANSCKPQKQVEFKFDANFTEFLKHNHKSCLQGLNPRVVTYEGLSEMFESRTRQTVKVRARLNKSYSRERLRESRKPIEQKQMVKIEENFELPPVQGLYKYERRGKARHKPSESQNKKIKLKIKSRLRMLKQDFSSKNLFKFPRI</sequence>
<accession>A0AAD1X4D8</accession>
<dbReference type="EMBL" id="CAMPGE010001492">
    <property type="protein sequence ID" value="CAI2360284.1"/>
    <property type="molecule type" value="Genomic_DNA"/>
</dbReference>
<comment type="caution">
    <text evidence="1">The sequence shown here is derived from an EMBL/GenBank/DDBJ whole genome shotgun (WGS) entry which is preliminary data.</text>
</comment>
<evidence type="ECO:0000313" key="1">
    <source>
        <dbReference type="EMBL" id="CAI2360284.1"/>
    </source>
</evidence>
<dbReference type="AlphaFoldDB" id="A0AAD1X4D8"/>
<keyword evidence="2" id="KW-1185">Reference proteome</keyword>